<dbReference type="Proteomes" id="UP001550853">
    <property type="component" value="Unassembled WGS sequence"/>
</dbReference>
<protein>
    <submittedName>
        <fullName evidence="1">Lanthionine synthetase LanC family protein</fullName>
    </submittedName>
</protein>
<comment type="caution">
    <text evidence="1">The sequence shown here is derived from an EMBL/GenBank/DDBJ whole genome shotgun (WGS) entry which is preliminary data.</text>
</comment>
<dbReference type="Pfam" id="PF05147">
    <property type="entry name" value="LANC_like"/>
    <property type="match status" value="2"/>
</dbReference>
<dbReference type="RefSeq" id="WP_051739352.1">
    <property type="nucleotide sequence ID" value="NZ_JBEZVI010000009.1"/>
</dbReference>
<dbReference type="EMBL" id="JBEZVI010000009">
    <property type="protein sequence ID" value="MEU3711248.1"/>
    <property type="molecule type" value="Genomic_DNA"/>
</dbReference>
<proteinExistence type="predicted"/>
<organism evidence="1 2">
    <name type="scientific">Streptomyces catenulae</name>
    <dbReference type="NCBI Taxonomy" id="66875"/>
    <lineage>
        <taxon>Bacteria</taxon>
        <taxon>Bacillati</taxon>
        <taxon>Actinomycetota</taxon>
        <taxon>Actinomycetes</taxon>
        <taxon>Kitasatosporales</taxon>
        <taxon>Streptomycetaceae</taxon>
        <taxon>Streptomyces</taxon>
    </lineage>
</organism>
<reference evidence="1 2" key="1">
    <citation type="submission" date="2024-06" db="EMBL/GenBank/DDBJ databases">
        <title>The Natural Products Discovery Center: Release of the First 8490 Sequenced Strains for Exploring Actinobacteria Biosynthetic Diversity.</title>
        <authorList>
            <person name="Kalkreuter E."/>
            <person name="Kautsar S.A."/>
            <person name="Yang D."/>
            <person name="Bader C.D."/>
            <person name="Teijaro C.N."/>
            <person name="Fluegel L."/>
            <person name="Davis C.M."/>
            <person name="Simpson J.R."/>
            <person name="Lauterbach L."/>
            <person name="Steele A.D."/>
            <person name="Gui C."/>
            <person name="Meng S."/>
            <person name="Li G."/>
            <person name="Viehrig K."/>
            <person name="Ye F."/>
            <person name="Su P."/>
            <person name="Kiefer A.F."/>
            <person name="Nichols A."/>
            <person name="Cepeda A.J."/>
            <person name="Yan W."/>
            <person name="Fan B."/>
            <person name="Jiang Y."/>
            <person name="Adhikari A."/>
            <person name="Zheng C.-J."/>
            <person name="Schuster L."/>
            <person name="Cowan T.M."/>
            <person name="Smanski M.J."/>
            <person name="Chevrette M.G."/>
            <person name="De Carvalho L.P.S."/>
            <person name="Shen B."/>
        </authorList>
    </citation>
    <scope>NUCLEOTIDE SEQUENCE [LARGE SCALE GENOMIC DNA]</scope>
    <source>
        <strain evidence="1 2">NPDC033039</strain>
    </source>
</reference>
<keyword evidence="2" id="KW-1185">Reference proteome</keyword>
<dbReference type="PRINTS" id="PR01950">
    <property type="entry name" value="LANCSUPER"/>
</dbReference>
<evidence type="ECO:0000313" key="1">
    <source>
        <dbReference type="EMBL" id="MEU3711248.1"/>
    </source>
</evidence>
<accession>A0ABV2YZT0</accession>
<dbReference type="InterPro" id="IPR007822">
    <property type="entry name" value="LANC-like"/>
</dbReference>
<evidence type="ECO:0000313" key="2">
    <source>
        <dbReference type="Proteomes" id="UP001550853"/>
    </source>
</evidence>
<name>A0ABV2YZT0_9ACTN</name>
<sequence>MTVTEAADEAEVPGWDEAEAVAADAVRWLLGCARETGDHALAWAATPSAAATDPTFYSGTAGVVAALLEAWRHFGDDRYGDAAVRAARSISAAVAHEENSSLYAGLTGMALVLRAVHDALGAPDGGAARALDLVRARFDGTGWGDWCDLVGGNAGIALGALALGEEELAVLAVEPFLRTAERTAAGVHWEAERGRAARFHHLAHGTLGIVHGLARVGAAVGREDLVELARAGAEDVVARNEAGAAGFLVPHSDPQDHPDLTPRHSYGWCHGPSGDAQTFRLLGDVLGEPRWYALADRCWYTVTRSGLPRRLRPGFWDNSGRCCGTAGVLASATDRLVGRGDRPGFARRLVADLLARATRDPDGARWSHLDHRATPALLEPRTGWGQGSAGIVRELLRSVRIRRGGDPTYAVAWPDQPPPVRAVPGDVG</sequence>
<dbReference type="Gene3D" id="1.50.10.20">
    <property type="match status" value="1"/>
</dbReference>
<dbReference type="CDD" id="cd04434">
    <property type="entry name" value="LanC_like"/>
    <property type="match status" value="1"/>
</dbReference>
<dbReference type="SUPFAM" id="SSF158745">
    <property type="entry name" value="LanC-like"/>
    <property type="match status" value="1"/>
</dbReference>
<dbReference type="SMART" id="SM01260">
    <property type="entry name" value="LANC_like"/>
    <property type="match status" value="1"/>
</dbReference>
<gene>
    <name evidence="1" type="ORF">AB0E61_14245</name>
</gene>